<dbReference type="OrthoDB" id="119916at2"/>
<proteinExistence type="predicted"/>
<feature type="domain" description="DUF427" evidence="1">
    <location>
        <begin position="3"/>
        <end position="88"/>
    </location>
</feature>
<dbReference type="InterPro" id="IPR038694">
    <property type="entry name" value="DUF427_sf"/>
</dbReference>
<dbReference type="EMBL" id="FOZL01000002">
    <property type="protein sequence ID" value="SFS20708.1"/>
    <property type="molecule type" value="Genomic_DNA"/>
</dbReference>
<gene>
    <name evidence="2" type="ORF">SAMN05421771_3777</name>
</gene>
<dbReference type="RefSeq" id="WP_089842551.1">
    <property type="nucleotide sequence ID" value="NZ_FOZL01000002.1"/>
</dbReference>
<dbReference type="Gene3D" id="2.170.150.40">
    <property type="entry name" value="Domain of unknown function (DUF427)"/>
    <property type="match status" value="1"/>
</dbReference>
<protein>
    <submittedName>
        <fullName evidence="2">Uncharacterized conserved protein, DUF427 family</fullName>
    </submittedName>
</protein>
<dbReference type="InterPro" id="IPR007361">
    <property type="entry name" value="DUF427"/>
</dbReference>
<evidence type="ECO:0000259" key="1">
    <source>
        <dbReference type="Pfam" id="PF04248"/>
    </source>
</evidence>
<reference evidence="2 3" key="1">
    <citation type="submission" date="2016-10" db="EMBL/GenBank/DDBJ databases">
        <authorList>
            <person name="de Groot N.N."/>
        </authorList>
    </citation>
    <scope>NUCLEOTIDE SEQUENCE [LARGE SCALE GENOMIC DNA]</scope>
    <source>
        <strain evidence="2 3">DSM 21001</strain>
    </source>
</reference>
<accession>A0A1I6MYR9</accession>
<dbReference type="AlphaFoldDB" id="A0A1I6MYR9"/>
<evidence type="ECO:0000313" key="3">
    <source>
        <dbReference type="Proteomes" id="UP000199024"/>
    </source>
</evidence>
<name>A0A1I6MYR9_9BACT</name>
<evidence type="ECO:0000313" key="2">
    <source>
        <dbReference type="EMBL" id="SFS20708.1"/>
    </source>
</evidence>
<organism evidence="2 3">
    <name type="scientific">Granulicella pectinivorans</name>
    <dbReference type="NCBI Taxonomy" id="474950"/>
    <lineage>
        <taxon>Bacteria</taxon>
        <taxon>Pseudomonadati</taxon>
        <taxon>Acidobacteriota</taxon>
        <taxon>Terriglobia</taxon>
        <taxon>Terriglobales</taxon>
        <taxon>Acidobacteriaceae</taxon>
        <taxon>Granulicella</taxon>
    </lineage>
</organism>
<dbReference type="Proteomes" id="UP000199024">
    <property type="component" value="Unassembled WGS sequence"/>
</dbReference>
<dbReference type="PANTHER" id="PTHR34310">
    <property type="entry name" value="DUF427 DOMAIN PROTEIN (AFU_ORTHOLOGUE AFUA_3G02220)"/>
    <property type="match status" value="1"/>
</dbReference>
<dbReference type="Pfam" id="PF04248">
    <property type="entry name" value="NTP_transf_9"/>
    <property type="match status" value="1"/>
</dbReference>
<sequence length="94" mass="10760">MAKAVWNGQTIAESETFEMVEGNVYFPEESVKREFLRASSTTSSCPWKGQARYYTLIVDGQDNPDAAWYYPDPKPSARNVKHHVAFWRGVEVTK</sequence>
<dbReference type="STRING" id="474950.SAMN05421771_3777"/>
<dbReference type="PANTHER" id="PTHR34310:SF5">
    <property type="entry name" value="DUF427 DOMAIN PROTEIN (AFU_ORTHOLOGUE AFUA_3G02220)"/>
    <property type="match status" value="1"/>
</dbReference>
<keyword evidence="3" id="KW-1185">Reference proteome</keyword>